<keyword evidence="3" id="KW-1185">Reference proteome</keyword>
<feature type="compositionally biased region" description="Basic and acidic residues" evidence="1">
    <location>
        <begin position="785"/>
        <end position="800"/>
    </location>
</feature>
<evidence type="ECO:0000313" key="2">
    <source>
        <dbReference type="EMBL" id="CRK27659.1"/>
    </source>
</evidence>
<accession>A0A0G4M079</accession>
<feature type="compositionally biased region" description="Acidic residues" evidence="1">
    <location>
        <begin position="817"/>
        <end position="832"/>
    </location>
</feature>
<sequence>MEVEWALETPRRTQPPTDTMGKTSKFTFPIPGKKQKPGIGPIVSGPMSKAQKILGTAELNIDAPQWDDMSNSGISISISESTATTSYYTNDRALQTVGEEEEYVGKGRSNARWELESETVPAYLRSGRNSRLPDGDGTIRDLMSETSSLRRRQSNSTLRSWYDKAKMPLSISQQTSASAMAKGLPSKASALLDVDTHGNVSSTASTTSKSKRPSRLDLSHLMPGRHRRESQYGEPSPRSTLGHDYVTKSPSTTSISPATPSPDQQRHTKRLLRKPTKERLAEIVVAQRPTTGSSSHKSVPSHALNSPRDLYDHYEQATFRQFMESPEGEEEKMDIPDFPQAPVGPTPLKSPSHPRNSVANPVIKEPLTATPGLHGANSSAAGQCARAFSSVPQASVADNDYASSFASVSSRHTKTSKASKHTNQSLADSDRQERSVLSLSSDSEEDDSLVETASRSTQSVSSFGRASRDTPTSPTTTSRKSIASRGESVASGSEKKTGKRASFALTPTYLTIPTSSPAAKPASVNLRTSSLHRGNLQQQQHLQRSPSSRASSRISTMSASTTNSDWQAQTGFEVKEAKAVMVRPVASTSQSLASEPRSSPEGKLSGRKTSMRSGEQPTPPLSPTSLDFCVEPESSIDASSSQNPRLMAVTRQEQMLLAALRSKRAMMRETLMAEFEGESQQAHGYGHKHTSSQATIKGSAYPEPTQTLRHQGSGTSTGTIKLDSRGSDSKRESSNSSKQNGYRQRSSGGTATRSSSSRSGSASASKASSLKKARFAGDSLPSANDDGRHERVLLYLDRPKRNVTSMDLAEPSPDLSDLMDFDGISDEEDEKTGEDYLYSHESRRRVEAGRLSASRASSQRRRAGETSRPSSSSAPSKSKSPLSRSERASMVGDVEENMEERQMMSAAALDVPEMGRKKAARLSAVGRAGPEVGWWGDDG</sequence>
<feature type="region of interest" description="Disordered" evidence="1">
    <location>
        <begin position="325"/>
        <end position="381"/>
    </location>
</feature>
<feature type="compositionally biased region" description="Basic residues" evidence="1">
    <location>
        <begin position="411"/>
        <end position="420"/>
    </location>
</feature>
<feature type="compositionally biased region" description="Low complexity" evidence="1">
    <location>
        <begin position="867"/>
        <end position="883"/>
    </location>
</feature>
<feature type="compositionally biased region" description="Basic and acidic residues" evidence="1">
    <location>
        <begin position="722"/>
        <end position="733"/>
    </location>
</feature>
<feature type="compositionally biased region" description="Polar residues" evidence="1">
    <location>
        <begin position="704"/>
        <end position="719"/>
    </location>
</feature>
<feature type="compositionally biased region" description="Polar residues" evidence="1">
    <location>
        <begin position="453"/>
        <end position="464"/>
    </location>
</feature>
<feature type="region of interest" description="Disordered" evidence="1">
    <location>
        <begin position="1"/>
        <end position="42"/>
    </location>
</feature>
<dbReference type="Proteomes" id="UP000044602">
    <property type="component" value="Unassembled WGS sequence"/>
</dbReference>
<feature type="compositionally biased region" description="Low complexity" evidence="1">
    <location>
        <begin position="247"/>
        <end position="262"/>
    </location>
</feature>
<organism evidence="2 3">
    <name type="scientific">Verticillium longisporum</name>
    <name type="common">Verticillium dahliae var. longisporum</name>
    <dbReference type="NCBI Taxonomy" id="100787"/>
    <lineage>
        <taxon>Eukaryota</taxon>
        <taxon>Fungi</taxon>
        <taxon>Dikarya</taxon>
        <taxon>Ascomycota</taxon>
        <taxon>Pezizomycotina</taxon>
        <taxon>Sordariomycetes</taxon>
        <taxon>Hypocreomycetidae</taxon>
        <taxon>Glomerellales</taxon>
        <taxon>Plectosphaerellaceae</taxon>
        <taxon>Verticillium</taxon>
    </lineage>
</organism>
<dbReference type="AlphaFoldDB" id="A0A0G4M079"/>
<feature type="compositionally biased region" description="Polar residues" evidence="1">
    <location>
        <begin position="586"/>
        <end position="597"/>
    </location>
</feature>
<name>A0A0G4M079_VERLO</name>
<feature type="compositionally biased region" description="Polar residues" evidence="1">
    <location>
        <begin position="12"/>
        <end position="26"/>
    </location>
</feature>
<feature type="compositionally biased region" description="Low complexity" evidence="1">
    <location>
        <begin position="745"/>
        <end position="768"/>
    </location>
</feature>
<feature type="compositionally biased region" description="Low complexity" evidence="1">
    <location>
        <begin position="544"/>
        <end position="562"/>
    </location>
</feature>
<reference evidence="2 3" key="1">
    <citation type="submission" date="2015-05" db="EMBL/GenBank/DDBJ databases">
        <authorList>
            <person name="Wang D.B."/>
            <person name="Wang M."/>
        </authorList>
    </citation>
    <scope>NUCLEOTIDE SEQUENCE [LARGE SCALE GENOMIC DNA]</scope>
    <source>
        <strain evidence="2">VL1</strain>
    </source>
</reference>
<evidence type="ECO:0000313" key="3">
    <source>
        <dbReference type="Proteomes" id="UP000044602"/>
    </source>
</evidence>
<feature type="compositionally biased region" description="Polar residues" evidence="1">
    <location>
        <begin position="525"/>
        <end position="543"/>
    </location>
</feature>
<gene>
    <name evidence="2" type="ORF">BN1708_014896</name>
</gene>
<feature type="region of interest" description="Disordered" evidence="1">
    <location>
        <begin position="406"/>
        <end position="568"/>
    </location>
</feature>
<feature type="region of interest" description="Disordered" evidence="1">
    <location>
        <begin position="198"/>
        <end position="278"/>
    </location>
</feature>
<proteinExistence type="predicted"/>
<feature type="region of interest" description="Disordered" evidence="1">
    <location>
        <begin position="674"/>
        <end position="901"/>
    </location>
</feature>
<feature type="region of interest" description="Disordered" evidence="1">
    <location>
        <begin position="582"/>
        <end position="645"/>
    </location>
</feature>
<protein>
    <submittedName>
        <fullName evidence="2">Uncharacterized protein</fullName>
    </submittedName>
</protein>
<feature type="compositionally biased region" description="Polar residues" evidence="1">
    <location>
        <begin position="508"/>
        <end position="517"/>
    </location>
</feature>
<dbReference type="EMBL" id="CVQH01020463">
    <property type="protein sequence ID" value="CRK27659.1"/>
    <property type="molecule type" value="Genomic_DNA"/>
</dbReference>
<feature type="compositionally biased region" description="Basic and acidic residues" evidence="1">
    <location>
        <begin position="833"/>
        <end position="848"/>
    </location>
</feature>
<evidence type="ECO:0000256" key="1">
    <source>
        <dbReference type="SAM" id="MobiDB-lite"/>
    </source>
</evidence>
<dbReference type="STRING" id="100787.A0A0G4M079"/>